<dbReference type="SUPFAM" id="SSF88946">
    <property type="entry name" value="Sigma2 domain of RNA polymerase sigma factors"/>
    <property type="match status" value="1"/>
</dbReference>
<name>A0ABW1D8L6_9ACTN</name>
<feature type="domain" description="DUF6596" evidence="7">
    <location>
        <begin position="175"/>
        <end position="267"/>
    </location>
</feature>
<comment type="caution">
    <text evidence="8">The sequence shown here is derived from an EMBL/GenBank/DDBJ whole genome shotgun (WGS) entry which is preliminary data.</text>
</comment>
<organism evidence="8 9">
    <name type="scientific">Nonomuraea insulae</name>
    <dbReference type="NCBI Taxonomy" id="1616787"/>
    <lineage>
        <taxon>Bacteria</taxon>
        <taxon>Bacillati</taxon>
        <taxon>Actinomycetota</taxon>
        <taxon>Actinomycetes</taxon>
        <taxon>Streptosporangiales</taxon>
        <taxon>Streptosporangiaceae</taxon>
        <taxon>Nonomuraea</taxon>
    </lineage>
</organism>
<dbReference type="Gene3D" id="1.10.1740.10">
    <property type="match status" value="1"/>
</dbReference>
<dbReference type="Pfam" id="PF08281">
    <property type="entry name" value="Sigma70_r4_2"/>
    <property type="match status" value="1"/>
</dbReference>
<evidence type="ECO:0000313" key="8">
    <source>
        <dbReference type="EMBL" id="MFC5834414.1"/>
    </source>
</evidence>
<keyword evidence="4" id="KW-0804">Transcription</keyword>
<dbReference type="PANTHER" id="PTHR47756:SF2">
    <property type="entry name" value="BLL6612 PROTEIN"/>
    <property type="match status" value="1"/>
</dbReference>
<proteinExistence type="inferred from homology"/>
<dbReference type="EMBL" id="JBHSPA010000112">
    <property type="protein sequence ID" value="MFC5834414.1"/>
    <property type="molecule type" value="Genomic_DNA"/>
</dbReference>
<dbReference type="Proteomes" id="UP001596058">
    <property type="component" value="Unassembled WGS sequence"/>
</dbReference>
<dbReference type="NCBIfam" id="TIGR02937">
    <property type="entry name" value="sigma70-ECF"/>
    <property type="match status" value="1"/>
</dbReference>
<dbReference type="RefSeq" id="WP_379523827.1">
    <property type="nucleotide sequence ID" value="NZ_JBHSPA010000112.1"/>
</dbReference>
<evidence type="ECO:0000259" key="6">
    <source>
        <dbReference type="Pfam" id="PF08281"/>
    </source>
</evidence>
<dbReference type="InterPro" id="IPR036388">
    <property type="entry name" value="WH-like_DNA-bd_sf"/>
</dbReference>
<dbReference type="InterPro" id="IPR046531">
    <property type="entry name" value="DUF6596"/>
</dbReference>
<dbReference type="Pfam" id="PF04542">
    <property type="entry name" value="Sigma70_r2"/>
    <property type="match status" value="1"/>
</dbReference>
<keyword evidence="3" id="KW-0731">Sigma factor</keyword>
<dbReference type="InterPro" id="IPR013249">
    <property type="entry name" value="RNA_pol_sigma70_r4_t2"/>
</dbReference>
<accession>A0ABW1D8L6</accession>
<protein>
    <submittedName>
        <fullName evidence="8">RNA polymerase sigma factor</fullName>
    </submittedName>
</protein>
<reference evidence="9" key="1">
    <citation type="journal article" date="2019" name="Int. J. Syst. Evol. Microbiol.">
        <title>The Global Catalogue of Microorganisms (GCM) 10K type strain sequencing project: providing services to taxonomists for standard genome sequencing and annotation.</title>
        <authorList>
            <consortium name="The Broad Institute Genomics Platform"/>
            <consortium name="The Broad Institute Genome Sequencing Center for Infectious Disease"/>
            <person name="Wu L."/>
            <person name="Ma J."/>
        </authorList>
    </citation>
    <scope>NUCLEOTIDE SEQUENCE [LARGE SCALE GENOMIC DNA]</scope>
    <source>
        <strain evidence="9">CCUG 53903</strain>
    </source>
</reference>
<comment type="similarity">
    <text evidence="1">Belongs to the sigma-70 factor family. ECF subfamily.</text>
</comment>
<dbReference type="PANTHER" id="PTHR47756">
    <property type="entry name" value="BLL6612 PROTEIN-RELATED"/>
    <property type="match status" value="1"/>
</dbReference>
<dbReference type="InterPro" id="IPR014284">
    <property type="entry name" value="RNA_pol_sigma-70_dom"/>
</dbReference>
<dbReference type="InterPro" id="IPR007627">
    <property type="entry name" value="RNA_pol_sigma70_r2"/>
</dbReference>
<evidence type="ECO:0000256" key="1">
    <source>
        <dbReference type="ARBA" id="ARBA00010641"/>
    </source>
</evidence>
<dbReference type="Gene3D" id="1.10.10.10">
    <property type="entry name" value="Winged helix-like DNA-binding domain superfamily/Winged helix DNA-binding domain"/>
    <property type="match status" value="1"/>
</dbReference>
<dbReference type="InterPro" id="IPR013324">
    <property type="entry name" value="RNA_pol_sigma_r3/r4-like"/>
</dbReference>
<dbReference type="Pfam" id="PF20239">
    <property type="entry name" value="DUF6596"/>
    <property type="match status" value="1"/>
</dbReference>
<evidence type="ECO:0000256" key="3">
    <source>
        <dbReference type="ARBA" id="ARBA00023082"/>
    </source>
</evidence>
<gene>
    <name evidence="8" type="ORF">ACFPZ3_62120</name>
</gene>
<keyword evidence="2" id="KW-0805">Transcription regulation</keyword>
<dbReference type="InterPro" id="IPR013325">
    <property type="entry name" value="RNA_pol_sigma_r2"/>
</dbReference>
<evidence type="ECO:0000259" key="5">
    <source>
        <dbReference type="Pfam" id="PF04542"/>
    </source>
</evidence>
<evidence type="ECO:0000256" key="2">
    <source>
        <dbReference type="ARBA" id="ARBA00023015"/>
    </source>
</evidence>
<keyword evidence="9" id="KW-1185">Reference proteome</keyword>
<evidence type="ECO:0000313" key="9">
    <source>
        <dbReference type="Proteomes" id="UP001596058"/>
    </source>
</evidence>
<feature type="domain" description="RNA polymerase sigma-70 region 2" evidence="5">
    <location>
        <begin position="14"/>
        <end position="74"/>
    </location>
</feature>
<feature type="domain" description="RNA polymerase sigma factor 70 region 4 type 2" evidence="6">
    <location>
        <begin position="107"/>
        <end position="157"/>
    </location>
</feature>
<dbReference type="SUPFAM" id="SSF88659">
    <property type="entry name" value="Sigma3 and sigma4 domains of RNA polymerase sigma factors"/>
    <property type="match status" value="1"/>
</dbReference>
<sequence>MVTTLGQVFREEWGRVLATLIGFLGDFDLAEEAAQEAFATAADRWPRDGVPSNPRAWLMRTARNRATDRIRRDRALATKLGLLVAGDRTEVPMKTTTFPDERLELIFTCCHPALAVEAQVALTLRTLGGLSTDEIARAFLVPERTMAQRLVRAKRKIKAAGIPFRVPPVHLLRERIDAVLAVVYLIFNEGYGGREELAAEALWLGRALAQLLPDQPEVHGLLAMMLLHDSRREARFNDGELVLLGDQDRSRWNTEQIAAGRAELDRALALRGRGPYVLQAAIASLHADVPCDWPQIAALYGELTRLTGSPVVELNRAIAVAEAEGPEAGLRIVDRLGLDDFRYLHATRAELLRRLGRTDEARDAYLRARQLTADGAEQRFLERRLTELAGERRALREAGMDLPRSSTRSP</sequence>
<evidence type="ECO:0000259" key="7">
    <source>
        <dbReference type="Pfam" id="PF20239"/>
    </source>
</evidence>
<evidence type="ECO:0000256" key="4">
    <source>
        <dbReference type="ARBA" id="ARBA00023163"/>
    </source>
</evidence>